<proteinExistence type="predicted"/>
<dbReference type="CDD" id="cd00220">
    <property type="entry name" value="VMO-I"/>
    <property type="match status" value="1"/>
</dbReference>
<keyword evidence="1" id="KW-0732">Signal</keyword>
<organism evidence="2 3">
    <name type="scientific">Cyprinus carpio</name>
    <name type="common">Common carp</name>
    <dbReference type="NCBI Taxonomy" id="7962"/>
    <lineage>
        <taxon>Eukaryota</taxon>
        <taxon>Metazoa</taxon>
        <taxon>Chordata</taxon>
        <taxon>Craniata</taxon>
        <taxon>Vertebrata</taxon>
        <taxon>Euteleostomi</taxon>
        <taxon>Actinopterygii</taxon>
        <taxon>Neopterygii</taxon>
        <taxon>Teleostei</taxon>
        <taxon>Ostariophysi</taxon>
        <taxon>Cypriniformes</taxon>
        <taxon>Cyprinidae</taxon>
        <taxon>Cyprininae</taxon>
        <taxon>Cyprinus</taxon>
    </lineage>
</organism>
<dbReference type="GO" id="GO:0005615">
    <property type="term" value="C:extracellular space"/>
    <property type="evidence" value="ECO:0007669"/>
    <property type="project" value="TreeGrafter"/>
</dbReference>
<keyword evidence="3" id="KW-1185">Reference proteome</keyword>
<feature type="chain" id="PRO_5034304273" evidence="1">
    <location>
        <begin position="31"/>
        <end position="215"/>
    </location>
</feature>
<dbReference type="Ensembl" id="ENSCCRT00010106757.1">
    <property type="protein sequence ID" value="ENSCCRP00010096263.1"/>
    <property type="gene ID" value="ENSCCRG00010042128.1"/>
</dbReference>
<reference evidence="2" key="1">
    <citation type="submission" date="2025-08" db="UniProtKB">
        <authorList>
            <consortium name="Ensembl"/>
        </authorList>
    </citation>
    <scope>IDENTIFICATION</scope>
</reference>
<dbReference type="SUPFAM" id="SSF51092">
    <property type="entry name" value="Vitelline membrane outer protein-I (VMO-I)"/>
    <property type="match status" value="1"/>
</dbReference>
<evidence type="ECO:0000313" key="3">
    <source>
        <dbReference type="Proteomes" id="UP000694427"/>
    </source>
</evidence>
<dbReference type="Gene3D" id="2.100.10.20">
    <property type="entry name" value="Vitelline membrane outer layer protein I (VOMI)"/>
    <property type="match status" value="1"/>
</dbReference>
<dbReference type="Pfam" id="PF03762">
    <property type="entry name" value="VOMI"/>
    <property type="match status" value="1"/>
</dbReference>
<dbReference type="InterPro" id="IPR005515">
    <property type="entry name" value="VOMI"/>
</dbReference>
<evidence type="ECO:0000256" key="1">
    <source>
        <dbReference type="SAM" id="SignalP"/>
    </source>
</evidence>
<dbReference type="PANTHER" id="PTHR18841:SF0">
    <property type="entry name" value="VITELLINE MEMBRANE OUTER LAYER 1 HOMOLOG A-RELATED"/>
    <property type="match status" value="1"/>
</dbReference>
<dbReference type="Proteomes" id="UP000694427">
    <property type="component" value="Unplaced"/>
</dbReference>
<protein>
    <submittedName>
        <fullName evidence="2">Vitelline membrane outer layer 1 homolog b</fullName>
    </submittedName>
</protein>
<sequence>MHQYFSPSVAMHRFISVTFSLLVFIGLQAGVQTGGRRFERSIERHFVSLLTVRNGMDWGSWAQREFCPSGTYAAGFSLMVEDLHIFSDNTALNGIRLHCTSLFKGSEHDSVIQSNVGSWGQWTKIKWCPSGFLKAFQLRVESPQGIKDDTAANNIRFNCTGGDVLLGDGTDRGEWGEWSPSCQGRGMCGIMTRIEEPLRFGDDTALNDARMFCCD</sequence>
<dbReference type="InterPro" id="IPR036706">
    <property type="entry name" value="VOMI_sf"/>
</dbReference>
<accession>A0A8C1NV29</accession>
<feature type="signal peptide" evidence="1">
    <location>
        <begin position="1"/>
        <end position="30"/>
    </location>
</feature>
<reference evidence="2" key="2">
    <citation type="submission" date="2025-09" db="UniProtKB">
        <authorList>
            <consortium name="Ensembl"/>
        </authorList>
    </citation>
    <scope>IDENTIFICATION</scope>
</reference>
<name>A0A8C1NV29_CYPCA</name>
<dbReference type="PANTHER" id="PTHR18841">
    <property type="entry name" value="VITELLINE MEMBRANE OUTER LAYER PROTEIN I-RELATED"/>
    <property type="match status" value="1"/>
</dbReference>
<evidence type="ECO:0000313" key="2">
    <source>
        <dbReference type="Ensembl" id="ENSCCRP00010096263.1"/>
    </source>
</evidence>
<dbReference type="AlphaFoldDB" id="A0A8C1NV29"/>